<dbReference type="Proteomes" id="UP000786185">
    <property type="component" value="Unassembled WGS sequence"/>
</dbReference>
<name>A0AAW4BCG0_VIBAN</name>
<evidence type="ECO:0000313" key="2">
    <source>
        <dbReference type="Proteomes" id="UP000786185"/>
    </source>
</evidence>
<gene>
    <name evidence="1" type="ORF">ERJ77_09365</name>
</gene>
<protein>
    <submittedName>
        <fullName evidence="1">Uncharacterized protein</fullName>
    </submittedName>
</protein>
<dbReference type="AlphaFoldDB" id="A0AAW4BCG0"/>
<dbReference type="EMBL" id="SCLC01000005">
    <property type="protein sequence ID" value="MBF4434719.1"/>
    <property type="molecule type" value="Genomic_DNA"/>
</dbReference>
<accession>A0AAW4BCG0</accession>
<comment type="caution">
    <text evidence="1">The sequence shown here is derived from an EMBL/GenBank/DDBJ whole genome shotgun (WGS) entry which is preliminary data.</text>
</comment>
<organism evidence="1 2">
    <name type="scientific">Vibrio anguillarum</name>
    <name type="common">Listonella anguillarum</name>
    <dbReference type="NCBI Taxonomy" id="55601"/>
    <lineage>
        <taxon>Bacteria</taxon>
        <taxon>Pseudomonadati</taxon>
        <taxon>Pseudomonadota</taxon>
        <taxon>Gammaproteobacteria</taxon>
        <taxon>Vibrionales</taxon>
        <taxon>Vibrionaceae</taxon>
        <taxon>Vibrio</taxon>
    </lineage>
</organism>
<sequence length="330" mass="39304">MRKNSYKIALQFFGHLRSYRETYPYQVAHILSKYDCDVFIHTWETEEHDDPSWHKASSGKNDVALTNRDHLIECYQPIALEIEDNAMIMHDGYFNSNNNILLRAMKAMYHSQQKVNILRQEYALNNSIDYDFVITLRPDVMPLSILSLEDYIKEFEFSSNVCIHFSNGYHQHIQGQKKIYTNLASDIFYLSTVEVMDTVFNRQDNTFERFYIDFNQVNLGGISAPEACFSELLLQRGIISRFYEFPYVIIRTSGSNHLRVNFEALDKFERMLDVPVYLQNRDGISKNTLMYRLFSKLNNKNIERIQNEIYRHKRRLDTFHDWLKFIKESR</sequence>
<proteinExistence type="predicted"/>
<evidence type="ECO:0000313" key="1">
    <source>
        <dbReference type="EMBL" id="MBF4434719.1"/>
    </source>
</evidence>
<reference evidence="1" key="1">
    <citation type="journal article" date="2021" name="PeerJ">
        <title>Analysis of 44 Vibrio anguillarum genomes reveals high genetic diversity.</title>
        <authorList>
            <person name="Hansen M.J."/>
            <person name="Dalsgaard I."/>
        </authorList>
    </citation>
    <scope>NUCLEOTIDE SEQUENCE</scope>
    <source>
        <strain evidence="1">850617-1/1</strain>
    </source>
</reference>